<dbReference type="EMBL" id="MNCJ02000322">
    <property type="protein sequence ID" value="KAF5800187.1"/>
    <property type="molecule type" value="Genomic_DNA"/>
</dbReference>
<keyword evidence="6" id="KW-1185">Reference proteome</keyword>
<evidence type="ECO:0000313" key="6">
    <source>
        <dbReference type="Proteomes" id="UP000215914"/>
    </source>
</evidence>
<keyword evidence="3 5" id="KW-0808">Transferase</keyword>
<evidence type="ECO:0000256" key="2">
    <source>
        <dbReference type="ARBA" id="ARBA00022676"/>
    </source>
</evidence>
<dbReference type="Gene3D" id="3.30.70.1020">
    <property type="entry name" value="Trehalose-6-phosphate phosphatase related protein, domain 2"/>
    <property type="match status" value="1"/>
</dbReference>
<dbReference type="PANTHER" id="PTHR10788">
    <property type="entry name" value="TREHALOSE-6-PHOSPHATE SYNTHASE"/>
    <property type="match status" value="1"/>
</dbReference>
<dbReference type="EC" id="2.4.1.15" evidence="5"/>
<evidence type="ECO:0000313" key="5">
    <source>
        <dbReference type="EMBL" id="KAF5800187.1"/>
    </source>
</evidence>
<dbReference type="Gene3D" id="3.40.50.2000">
    <property type="entry name" value="Glycogen Phosphorylase B"/>
    <property type="match status" value="3"/>
</dbReference>
<dbReference type="AlphaFoldDB" id="A0A9K3IP63"/>
<feature type="compositionally biased region" description="Basic and acidic residues" evidence="4">
    <location>
        <begin position="577"/>
        <end position="588"/>
    </location>
</feature>
<dbReference type="FunFam" id="3.40.50.2000:FF:000010">
    <property type="entry name" value="Alpha,alpha-trehalose-phosphate synthase"/>
    <property type="match status" value="1"/>
</dbReference>
<dbReference type="FunFam" id="3.30.70.1020:FF:000001">
    <property type="entry name" value="Alpha,alpha-trehalose-phosphate synthase [UDP-forming] 1"/>
    <property type="match status" value="1"/>
</dbReference>
<comment type="caution">
    <text evidence="5">The sequence shown here is derived from an EMBL/GenBank/DDBJ whole genome shotgun (WGS) entry which is preliminary data.</text>
</comment>
<dbReference type="Pfam" id="PF00982">
    <property type="entry name" value="Glyco_transf_20"/>
    <property type="match status" value="1"/>
</dbReference>
<evidence type="ECO:0000256" key="1">
    <source>
        <dbReference type="ARBA" id="ARBA00005409"/>
    </source>
</evidence>
<dbReference type="Proteomes" id="UP000215914">
    <property type="component" value="Unassembled WGS sequence"/>
</dbReference>
<keyword evidence="2 5" id="KW-0328">Glycosyltransferase</keyword>
<comment type="similarity">
    <text evidence="1">In the N-terminal section; belongs to the glycosyltransferase 20 family.</text>
</comment>
<feature type="region of interest" description="Disordered" evidence="4">
    <location>
        <begin position="561"/>
        <end position="597"/>
    </location>
</feature>
<gene>
    <name evidence="5" type="ORF">HanXRQr2_Chr07g0313171</name>
</gene>
<sequence length="653" mass="73222">MFADVIEENYQQGDVVWCHDYHLMFLPSLLKEKRPNTRVGWFLHTPFPSSETYRTMPSRSQLITAVLAADLVGFHTYDYARNFMSACTHILGLEGTLVGVQDQGRVTRIAAVILGVDRLDVIKGIPEKLLAFEKFLKDNPNWCDKVVLVQIAVPTRTEVPMYKKLARHVHEIVGQINGRFGKLTSVPVHFLDQSLDFNTLCALYAVADVALITSVMDGMNLVSYEFVACQASKKGFVGAAQSLGAGAILVNPWNITDVASSILYALDMPSEEREKRHNHNFMHVITHTCQKWAETFLSELDDTVAEAQLRTKQIPPQLQTELAVDRYRCSSNRMIILGFNETLTKPVNADGMADQVKQTELNLHPELEQPLKRLCDDPTSTVVIISGSQRCVLEKNFEDYNVWLAAEHGVFIRTTDKNWSQNLTNNIHTDWIASLKHVFEYFTTRTPRSYCELRETSIVWSYKYSDFEFGRRQANDLLNHLRNGPISNASVDIVQGERSVEVRVNGVSKGVGIHGILGQVIRDKDMKLPIDYVLCVGHFLPKDEDIYTLFDLELPATTAAPTHSSLGSPIDKQFPNRSEEETKADDHSGIASDSDNSCCPVNRNMTINASNMTSMLDLQGDNYLCAVGRQQSTAKYLLNSSADVVALLKKLAA</sequence>
<dbReference type="SUPFAM" id="SSF53756">
    <property type="entry name" value="UDP-Glycosyltransferase/glycogen phosphorylase"/>
    <property type="match status" value="1"/>
</dbReference>
<dbReference type="PANTHER" id="PTHR10788:SF106">
    <property type="entry name" value="BCDNA.GH08860"/>
    <property type="match status" value="1"/>
</dbReference>
<dbReference type="GO" id="GO:0003825">
    <property type="term" value="F:alpha,alpha-trehalose-phosphate synthase (UDP-forming) activity"/>
    <property type="evidence" value="ECO:0000318"/>
    <property type="project" value="GO_Central"/>
</dbReference>
<dbReference type="GO" id="GO:0005992">
    <property type="term" value="P:trehalose biosynthetic process"/>
    <property type="evidence" value="ECO:0000318"/>
    <property type="project" value="GO_Central"/>
</dbReference>
<dbReference type="Gene3D" id="3.40.50.1000">
    <property type="entry name" value="HAD superfamily/HAD-like"/>
    <property type="match status" value="1"/>
</dbReference>
<proteinExistence type="inferred from homology"/>
<evidence type="ECO:0000256" key="3">
    <source>
        <dbReference type="ARBA" id="ARBA00022679"/>
    </source>
</evidence>
<dbReference type="CDD" id="cd03788">
    <property type="entry name" value="GT20_TPS"/>
    <property type="match status" value="1"/>
</dbReference>
<dbReference type="InterPro" id="IPR036412">
    <property type="entry name" value="HAD-like_sf"/>
</dbReference>
<name>A0A9K3IP63_HELAN</name>
<dbReference type="SUPFAM" id="SSF56784">
    <property type="entry name" value="HAD-like"/>
    <property type="match status" value="1"/>
</dbReference>
<organism evidence="5 6">
    <name type="scientific">Helianthus annuus</name>
    <name type="common">Common sunflower</name>
    <dbReference type="NCBI Taxonomy" id="4232"/>
    <lineage>
        <taxon>Eukaryota</taxon>
        <taxon>Viridiplantae</taxon>
        <taxon>Streptophyta</taxon>
        <taxon>Embryophyta</taxon>
        <taxon>Tracheophyta</taxon>
        <taxon>Spermatophyta</taxon>
        <taxon>Magnoliopsida</taxon>
        <taxon>eudicotyledons</taxon>
        <taxon>Gunneridae</taxon>
        <taxon>Pentapetalae</taxon>
        <taxon>asterids</taxon>
        <taxon>campanulids</taxon>
        <taxon>Asterales</taxon>
        <taxon>Asteraceae</taxon>
        <taxon>Asteroideae</taxon>
        <taxon>Heliantheae alliance</taxon>
        <taxon>Heliantheae</taxon>
        <taxon>Helianthus</taxon>
    </lineage>
</organism>
<accession>A0A9K3IP63</accession>
<reference evidence="5" key="1">
    <citation type="journal article" date="2017" name="Nature">
        <title>The sunflower genome provides insights into oil metabolism, flowering and Asterid evolution.</title>
        <authorList>
            <person name="Badouin H."/>
            <person name="Gouzy J."/>
            <person name="Grassa C.J."/>
            <person name="Murat F."/>
            <person name="Staton S.E."/>
            <person name="Cottret L."/>
            <person name="Lelandais-Briere C."/>
            <person name="Owens G.L."/>
            <person name="Carrere S."/>
            <person name="Mayjonade B."/>
            <person name="Legrand L."/>
            <person name="Gill N."/>
            <person name="Kane N.C."/>
            <person name="Bowers J.E."/>
            <person name="Hubner S."/>
            <person name="Bellec A."/>
            <person name="Berard A."/>
            <person name="Berges H."/>
            <person name="Blanchet N."/>
            <person name="Boniface M.C."/>
            <person name="Brunel D."/>
            <person name="Catrice O."/>
            <person name="Chaidir N."/>
            <person name="Claudel C."/>
            <person name="Donnadieu C."/>
            <person name="Faraut T."/>
            <person name="Fievet G."/>
            <person name="Helmstetter N."/>
            <person name="King M."/>
            <person name="Knapp S.J."/>
            <person name="Lai Z."/>
            <person name="Le Paslier M.C."/>
            <person name="Lippi Y."/>
            <person name="Lorenzon L."/>
            <person name="Mandel J.R."/>
            <person name="Marage G."/>
            <person name="Marchand G."/>
            <person name="Marquand E."/>
            <person name="Bret-Mestries E."/>
            <person name="Morien E."/>
            <person name="Nambeesan S."/>
            <person name="Nguyen T."/>
            <person name="Pegot-Espagnet P."/>
            <person name="Pouilly N."/>
            <person name="Raftis F."/>
            <person name="Sallet E."/>
            <person name="Schiex T."/>
            <person name="Thomas J."/>
            <person name="Vandecasteele C."/>
            <person name="Vares D."/>
            <person name="Vear F."/>
            <person name="Vautrin S."/>
            <person name="Crespi M."/>
            <person name="Mangin B."/>
            <person name="Burke J.M."/>
            <person name="Salse J."/>
            <person name="Munos S."/>
            <person name="Vincourt P."/>
            <person name="Rieseberg L.H."/>
            <person name="Langlade N.B."/>
        </authorList>
    </citation>
    <scope>NUCLEOTIDE SEQUENCE</scope>
    <source>
        <tissue evidence="5">Leaves</tissue>
    </source>
</reference>
<dbReference type="Gramene" id="mRNA:HanXRQr2_Chr07g0313171">
    <property type="protein sequence ID" value="mRNA:HanXRQr2_Chr07g0313171"/>
    <property type="gene ID" value="HanXRQr2_Chr07g0313171"/>
</dbReference>
<dbReference type="InterPro" id="IPR003337">
    <property type="entry name" value="Trehalose_PPase"/>
</dbReference>
<evidence type="ECO:0000256" key="4">
    <source>
        <dbReference type="SAM" id="MobiDB-lite"/>
    </source>
</evidence>
<dbReference type="InterPro" id="IPR001830">
    <property type="entry name" value="Glyco_trans_20"/>
</dbReference>
<dbReference type="Pfam" id="PF02358">
    <property type="entry name" value="Trehalose_PPase"/>
    <property type="match status" value="1"/>
</dbReference>
<protein>
    <submittedName>
        <fullName evidence="5">Alpha,alpha-trehalose-phosphate synthase (UDP-forming)</fullName>
        <ecNumber evidence="5">2.4.1.15</ecNumber>
    </submittedName>
</protein>
<reference evidence="5" key="2">
    <citation type="submission" date="2020-06" db="EMBL/GenBank/DDBJ databases">
        <title>Helianthus annuus Genome sequencing and assembly Release 2.</title>
        <authorList>
            <person name="Gouzy J."/>
            <person name="Langlade N."/>
            <person name="Munos S."/>
        </authorList>
    </citation>
    <scope>NUCLEOTIDE SEQUENCE</scope>
    <source>
        <tissue evidence="5">Leaves</tissue>
    </source>
</reference>
<dbReference type="InterPro" id="IPR023214">
    <property type="entry name" value="HAD_sf"/>
</dbReference>